<evidence type="ECO:0000256" key="1">
    <source>
        <dbReference type="ARBA" id="ARBA00023015"/>
    </source>
</evidence>
<evidence type="ECO:0000256" key="2">
    <source>
        <dbReference type="ARBA" id="ARBA00023125"/>
    </source>
</evidence>
<dbReference type="AlphaFoldDB" id="A0A7W3PEH5"/>
<reference evidence="6 7" key="1">
    <citation type="submission" date="2020-07" db="EMBL/GenBank/DDBJ databases">
        <title>Sequencing the genomes of 1000 actinobacteria strains.</title>
        <authorList>
            <person name="Klenk H.-P."/>
        </authorList>
    </citation>
    <scope>NUCLEOTIDE SEQUENCE [LARGE SCALE GENOMIC DNA]</scope>
    <source>
        <strain evidence="6 7">DSM 44121</strain>
    </source>
</reference>
<gene>
    <name evidence="6" type="ORF">FHX71_002514</name>
</gene>
<dbReference type="SUPFAM" id="SSF46689">
    <property type="entry name" value="Homeodomain-like"/>
    <property type="match status" value="1"/>
</dbReference>
<keyword evidence="1" id="KW-0805">Transcription regulation</keyword>
<dbReference type="InterPro" id="IPR009057">
    <property type="entry name" value="Homeodomain-like_sf"/>
</dbReference>
<dbReference type="Pfam" id="PF00440">
    <property type="entry name" value="TetR_N"/>
    <property type="match status" value="1"/>
</dbReference>
<accession>A0A7W3PEH5</accession>
<dbReference type="PANTHER" id="PTHR30055">
    <property type="entry name" value="HTH-TYPE TRANSCRIPTIONAL REGULATOR RUTR"/>
    <property type="match status" value="1"/>
</dbReference>
<dbReference type="RefSeq" id="WP_182616671.1">
    <property type="nucleotide sequence ID" value="NZ_BAAATF010000003.1"/>
</dbReference>
<protein>
    <submittedName>
        <fullName evidence="6">AcrR family transcriptional regulator</fullName>
    </submittedName>
</protein>
<organism evidence="6 7">
    <name type="scientific">Promicromonospora sukumoe</name>
    <dbReference type="NCBI Taxonomy" id="88382"/>
    <lineage>
        <taxon>Bacteria</taxon>
        <taxon>Bacillati</taxon>
        <taxon>Actinomycetota</taxon>
        <taxon>Actinomycetes</taxon>
        <taxon>Micrococcales</taxon>
        <taxon>Promicromonosporaceae</taxon>
        <taxon>Promicromonospora</taxon>
    </lineage>
</organism>
<dbReference type="PANTHER" id="PTHR30055:SF239">
    <property type="entry name" value="TRANSCRIPTIONAL REGULATORY PROTEIN"/>
    <property type="match status" value="1"/>
</dbReference>
<dbReference type="Pfam" id="PF13305">
    <property type="entry name" value="TetR_C_33"/>
    <property type="match status" value="1"/>
</dbReference>
<proteinExistence type="predicted"/>
<feature type="DNA-binding region" description="H-T-H motif" evidence="4">
    <location>
        <begin position="28"/>
        <end position="47"/>
    </location>
</feature>
<evidence type="ECO:0000259" key="5">
    <source>
        <dbReference type="PROSITE" id="PS50977"/>
    </source>
</evidence>
<keyword evidence="3" id="KW-0804">Transcription</keyword>
<dbReference type="GO" id="GO:0003700">
    <property type="term" value="F:DNA-binding transcription factor activity"/>
    <property type="evidence" value="ECO:0007669"/>
    <property type="project" value="TreeGrafter"/>
</dbReference>
<feature type="domain" description="HTH tetR-type" evidence="5">
    <location>
        <begin position="5"/>
        <end position="65"/>
    </location>
</feature>
<dbReference type="EMBL" id="JACGWV010000001">
    <property type="protein sequence ID" value="MBA8808572.1"/>
    <property type="molecule type" value="Genomic_DNA"/>
</dbReference>
<evidence type="ECO:0000256" key="3">
    <source>
        <dbReference type="ARBA" id="ARBA00023163"/>
    </source>
</evidence>
<sequence>MARTTLTPGSVIAEAAALADESGLDTVTLSAVARRLGVATPSLYSHVRDHAALLDGVHALALGDLAARVAEAVAGRSGRPALEGLAEAHRSFAREAPGRWQALQRRAGPAVVASDAARSVVALTDAVLRGYDIPPGERVHVTRLLGSTINGFLALERTGSFDHSEPAPDVSWARTIGALDTLLRAWPTEPANPTT</sequence>
<dbReference type="InterPro" id="IPR025996">
    <property type="entry name" value="MT1864/Rv1816-like_C"/>
</dbReference>
<dbReference type="GO" id="GO:0000976">
    <property type="term" value="F:transcription cis-regulatory region binding"/>
    <property type="evidence" value="ECO:0007669"/>
    <property type="project" value="TreeGrafter"/>
</dbReference>
<evidence type="ECO:0000313" key="6">
    <source>
        <dbReference type="EMBL" id="MBA8808572.1"/>
    </source>
</evidence>
<name>A0A7W3PEH5_9MICO</name>
<evidence type="ECO:0000256" key="4">
    <source>
        <dbReference type="PROSITE-ProRule" id="PRU00335"/>
    </source>
</evidence>
<dbReference type="Gene3D" id="1.10.357.10">
    <property type="entry name" value="Tetracycline Repressor, domain 2"/>
    <property type="match status" value="1"/>
</dbReference>
<dbReference type="Proteomes" id="UP000540568">
    <property type="component" value="Unassembled WGS sequence"/>
</dbReference>
<dbReference type="InterPro" id="IPR001647">
    <property type="entry name" value="HTH_TetR"/>
</dbReference>
<dbReference type="Gene3D" id="1.10.10.60">
    <property type="entry name" value="Homeodomain-like"/>
    <property type="match status" value="1"/>
</dbReference>
<dbReference type="SUPFAM" id="SSF48498">
    <property type="entry name" value="Tetracyclin repressor-like, C-terminal domain"/>
    <property type="match status" value="1"/>
</dbReference>
<dbReference type="InterPro" id="IPR050109">
    <property type="entry name" value="HTH-type_TetR-like_transc_reg"/>
</dbReference>
<dbReference type="PROSITE" id="PS50977">
    <property type="entry name" value="HTH_TETR_2"/>
    <property type="match status" value="1"/>
</dbReference>
<dbReference type="InterPro" id="IPR036271">
    <property type="entry name" value="Tet_transcr_reg_TetR-rel_C_sf"/>
</dbReference>
<keyword evidence="2 4" id="KW-0238">DNA-binding</keyword>
<keyword evidence="7" id="KW-1185">Reference proteome</keyword>
<comment type="caution">
    <text evidence="6">The sequence shown here is derived from an EMBL/GenBank/DDBJ whole genome shotgun (WGS) entry which is preliminary data.</text>
</comment>
<evidence type="ECO:0000313" key="7">
    <source>
        <dbReference type="Proteomes" id="UP000540568"/>
    </source>
</evidence>